<keyword evidence="8" id="KW-1185">Reference proteome</keyword>
<dbReference type="Pfam" id="PF03227">
    <property type="entry name" value="GILT"/>
    <property type="match status" value="1"/>
</dbReference>
<evidence type="ECO:0000256" key="2">
    <source>
        <dbReference type="ARBA" id="ARBA00005679"/>
    </source>
</evidence>
<evidence type="ECO:0000256" key="4">
    <source>
        <dbReference type="ARBA" id="ARBA00022729"/>
    </source>
</evidence>
<dbReference type="EMBL" id="JAVHNQ010000012">
    <property type="protein sequence ID" value="KAK6335484.1"/>
    <property type="molecule type" value="Genomic_DNA"/>
</dbReference>
<evidence type="ECO:0000256" key="3">
    <source>
        <dbReference type="ARBA" id="ARBA00022525"/>
    </source>
</evidence>
<dbReference type="PANTHER" id="PTHR13234">
    <property type="entry name" value="GAMMA-INTERFERON INDUCIBLE LYSOSOMAL THIOL REDUCTASE GILT"/>
    <property type="match status" value="1"/>
</dbReference>
<evidence type="ECO:0000256" key="1">
    <source>
        <dbReference type="ARBA" id="ARBA00004613"/>
    </source>
</evidence>
<sequence>MRTPTQALCLLAPLLLTSQAVLASPSFEAVHINYDGSVEELPVVRTNSAPVQAAAGKSPVPVEMFVMSKCPDAKDCVANLVVPVMSRLFESGKMILKPTYIGTPDDSTGGIACMHGPGECLGNILELCAYEKFKADPKKWLGFTNCMSQDYRNIPDTTLMENCAREYGMDPKVLSDCAASTESKEGVELLRTSARRAMSLKVKTSCTLQVMGKTVCVRDGGEWKEGCNGNVDEMVKLIEEQYNKQ</sequence>
<dbReference type="AlphaFoldDB" id="A0AAV9U517"/>
<proteinExistence type="inferred from homology"/>
<reference evidence="7 8" key="1">
    <citation type="submission" date="2019-10" db="EMBL/GenBank/DDBJ databases">
        <authorList>
            <person name="Palmer J.M."/>
        </authorList>
    </citation>
    <scope>NUCLEOTIDE SEQUENCE [LARGE SCALE GENOMIC DNA]</scope>
    <source>
        <strain evidence="7 8">TWF696</strain>
    </source>
</reference>
<dbReference type="GO" id="GO:0016671">
    <property type="term" value="F:oxidoreductase activity, acting on a sulfur group of donors, disulfide as acceptor"/>
    <property type="evidence" value="ECO:0007669"/>
    <property type="project" value="InterPro"/>
</dbReference>
<comment type="caution">
    <text evidence="7">The sequence shown here is derived from an EMBL/GenBank/DDBJ whole genome shotgun (WGS) entry which is preliminary data.</text>
</comment>
<dbReference type="PANTHER" id="PTHR13234:SF8">
    <property type="entry name" value="GAMMA-INTERFERON-INDUCIBLE LYSOSOMAL THIOL REDUCTASE"/>
    <property type="match status" value="1"/>
</dbReference>
<evidence type="ECO:0000256" key="6">
    <source>
        <dbReference type="SAM" id="SignalP"/>
    </source>
</evidence>
<comment type="similarity">
    <text evidence="2">Belongs to the GILT family.</text>
</comment>
<evidence type="ECO:0000313" key="8">
    <source>
        <dbReference type="Proteomes" id="UP001375240"/>
    </source>
</evidence>
<dbReference type="Proteomes" id="UP001375240">
    <property type="component" value="Unassembled WGS sequence"/>
</dbReference>
<keyword evidence="3" id="KW-0964">Secreted</keyword>
<name>A0AAV9U517_9PEZI</name>
<feature type="chain" id="PRO_5043776710" evidence="6">
    <location>
        <begin position="24"/>
        <end position="245"/>
    </location>
</feature>
<keyword evidence="4 6" id="KW-0732">Signal</keyword>
<evidence type="ECO:0000256" key="5">
    <source>
        <dbReference type="ARBA" id="ARBA00023180"/>
    </source>
</evidence>
<keyword evidence="5" id="KW-0325">Glycoprotein</keyword>
<dbReference type="GO" id="GO:0005576">
    <property type="term" value="C:extracellular region"/>
    <property type="evidence" value="ECO:0007669"/>
    <property type="project" value="UniProtKB-SubCell"/>
</dbReference>
<comment type="subcellular location">
    <subcellularLocation>
        <location evidence="1">Secreted</location>
    </subcellularLocation>
</comment>
<feature type="signal peptide" evidence="6">
    <location>
        <begin position="1"/>
        <end position="23"/>
    </location>
</feature>
<dbReference type="InterPro" id="IPR004911">
    <property type="entry name" value="Interferon-induced_GILT"/>
</dbReference>
<protein>
    <submittedName>
        <fullName evidence="7">Uncharacterized protein</fullName>
    </submittedName>
</protein>
<dbReference type="Gene3D" id="3.40.30.10">
    <property type="entry name" value="Glutaredoxin"/>
    <property type="match status" value="1"/>
</dbReference>
<accession>A0AAV9U517</accession>
<gene>
    <name evidence="7" type="ORF">TWF696_002258</name>
</gene>
<organism evidence="7 8">
    <name type="scientific">Orbilia brochopaga</name>
    <dbReference type="NCBI Taxonomy" id="3140254"/>
    <lineage>
        <taxon>Eukaryota</taxon>
        <taxon>Fungi</taxon>
        <taxon>Dikarya</taxon>
        <taxon>Ascomycota</taxon>
        <taxon>Pezizomycotina</taxon>
        <taxon>Orbiliomycetes</taxon>
        <taxon>Orbiliales</taxon>
        <taxon>Orbiliaceae</taxon>
        <taxon>Orbilia</taxon>
    </lineage>
</organism>
<evidence type="ECO:0000313" key="7">
    <source>
        <dbReference type="EMBL" id="KAK6335484.1"/>
    </source>
</evidence>